<evidence type="ECO:0000313" key="2">
    <source>
        <dbReference type="EMBL" id="RCV22987.1"/>
    </source>
</evidence>
<keyword evidence="1" id="KW-0812">Transmembrane</keyword>
<feature type="transmembrane region" description="Helical" evidence="1">
    <location>
        <begin position="79"/>
        <end position="98"/>
    </location>
</feature>
<keyword evidence="1" id="KW-0472">Membrane</keyword>
<reference evidence="2" key="1">
    <citation type="journal article" date="2012" name="Nat. Biotechnol.">
        <title>Reference genome sequence of the model plant Setaria.</title>
        <authorList>
            <person name="Bennetzen J.L."/>
            <person name="Schmutz J."/>
            <person name="Wang H."/>
            <person name="Percifield R."/>
            <person name="Hawkins J."/>
            <person name="Pontaroli A.C."/>
            <person name="Estep M."/>
            <person name="Feng L."/>
            <person name="Vaughn J.N."/>
            <person name="Grimwood J."/>
            <person name="Jenkins J."/>
            <person name="Barry K."/>
            <person name="Lindquist E."/>
            <person name="Hellsten U."/>
            <person name="Deshpande S."/>
            <person name="Wang X."/>
            <person name="Wu X."/>
            <person name="Mitros T."/>
            <person name="Triplett J."/>
            <person name="Yang X."/>
            <person name="Ye C.Y."/>
            <person name="Mauro-Herrera M."/>
            <person name="Wang L."/>
            <person name="Li P."/>
            <person name="Sharma M."/>
            <person name="Sharma R."/>
            <person name="Ronald P.C."/>
            <person name="Panaud O."/>
            <person name="Kellogg E.A."/>
            <person name="Brutnell T.P."/>
            <person name="Doust A.N."/>
            <person name="Tuskan G.A."/>
            <person name="Rokhsar D."/>
            <person name="Devos K.M."/>
        </authorList>
    </citation>
    <scope>NUCLEOTIDE SEQUENCE [LARGE SCALE GENOMIC DNA]</scope>
    <source>
        <strain evidence="2">Yugu1</strain>
    </source>
</reference>
<name>A0A368QYG6_SETIT</name>
<feature type="transmembrane region" description="Helical" evidence="1">
    <location>
        <begin position="38"/>
        <end position="59"/>
    </location>
</feature>
<reference evidence="2" key="2">
    <citation type="submission" date="2015-07" db="EMBL/GenBank/DDBJ databases">
        <authorList>
            <person name="Noorani M."/>
        </authorList>
    </citation>
    <scope>NUCLEOTIDE SEQUENCE</scope>
    <source>
        <strain evidence="2">Yugu1</strain>
    </source>
</reference>
<proteinExistence type="predicted"/>
<evidence type="ECO:0000256" key="1">
    <source>
        <dbReference type="SAM" id="Phobius"/>
    </source>
</evidence>
<gene>
    <name evidence="2" type="ORF">SETIT_4G263800v2</name>
</gene>
<keyword evidence="1" id="KW-1133">Transmembrane helix</keyword>
<accession>A0A368QYG6</accession>
<dbReference type="EMBL" id="CM003531">
    <property type="protein sequence ID" value="RCV22987.1"/>
    <property type="molecule type" value="Genomic_DNA"/>
</dbReference>
<dbReference type="OrthoDB" id="695760at2759"/>
<organism evidence="2">
    <name type="scientific">Setaria italica</name>
    <name type="common">Foxtail millet</name>
    <name type="synonym">Panicum italicum</name>
    <dbReference type="NCBI Taxonomy" id="4555"/>
    <lineage>
        <taxon>Eukaryota</taxon>
        <taxon>Viridiplantae</taxon>
        <taxon>Streptophyta</taxon>
        <taxon>Embryophyta</taxon>
        <taxon>Tracheophyta</taxon>
        <taxon>Spermatophyta</taxon>
        <taxon>Magnoliopsida</taxon>
        <taxon>Liliopsida</taxon>
        <taxon>Poales</taxon>
        <taxon>Poaceae</taxon>
        <taxon>PACMAD clade</taxon>
        <taxon>Panicoideae</taxon>
        <taxon>Panicodae</taxon>
        <taxon>Paniceae</taxon>
        <taxon>Cenchrinae</taxon>
        <taxon>Setaria</taxon>
    </lineage>
</organism>
<sequence>MARQRQEMLPNNLRERPPGDAAAAAFAPGRGGGHGVRLLLLDAGRVLMLWGWGTIAAAVSTTRNRPPDHDDAANATHAFLGLLLWLAGVSLVTFTPAARRRRFPRIARRGVAVVTNLVMGRFFPPWN</sequence>
<dbReference type="AlphaFoldDB" id="A0A368QYG6"/>
<protein>
    <submittedName>
        <fullName evidence="2">Uncharacterized protein</fullName>
    </submittedName>
</protein>